<dbReference type="Proteomes" id="UP000198967">
    <property type="component" value="Unassembled WGS sequence"/>
</dbReference>
<dbReference type="EMBL" id="FNBE01000019">
    <property type="protein sequence ID" value="SDH11146.1"/>
    <property type="molecule type" value="Genomic_DNA"/>
</dbReference>
<dbReference type="AlphaFoldDB" id="A0A1G7ZRI9"/>
<reference evidence="1 2" key="1">
    <citation type="submission" date="2016-10" db="EMBL/GenBank/DDBJ databases">
        <authorList>
            <person name="de Groot N.N."/>
        </authorList>
    </citation>
    <scope>NUCLEOTIDE SEQUENCE [LARGE SCALE GENOMIC DNA]</scope>
    <source>
        <strain evidence="1 2">CGMCC 4.3143</strain>
    </source>
</reference>
<protein>
    <recommendedName>
        <fullName evidence="3">PLD-like domain-containing protein</fullName>
    </recommendedName>
</protein>
<gene>
    <name evidence="1" type="ORF">SAMN05216377_11915</name>
</gene>
<evidence type="ECO:0000313" key="1">
    <source>
        <dbReference type="EMBL" id="SDH11146.1"/>
    </source>
</evidence>
<keyword evidence="2" id="KW-1185">Reference proteome</keyword>
<proteinExistence type="predicted"/>
<name>A0A1G7ZRI9_PSEOR</name>
<accession>A0A1G7ZRI9</accession>
<dbReference type="STRING" id="366584.SAMN05216377_11915"/>
<evidence type="ECO:0008006" key="3">
    <source>
        <dbReference type="Google" id="ProtNLM"/>
    </source>
</evidence>
<dbReference type="RefSeq" id="WP_093089056.1">
    <property type="nucleotide sequence ID" value="NZ_FNBE01000019.1"/>
</dbReference>
<sequence length="888" mass="95511">MTMIEHTAFASPLTLLSQWQDRPEGDPLREFLVLGYTADLAFLERFAVSKARQMGARVTVLSDADQQIHDPIDVRFAGHVYQYGAATIPGAFHPKLAVLVGEEDVWTAIGSGNPTMSGWGHNHELWCVLRGRRDRGLRVQSELASWLQDLPRHVAMPGWIAETLADVGAALRPAEIDDSRPDVRLLHNLRVPIIDGLPVEAAEVNLAAPFIDPSAAAVRAVLERARPDRVRFALQSQLTSFVPSTLLAAAGRTTAEFHEVDDERTMHGKLIEHVDRDGRVHVVVGSANVTSPALLRTVREGGNCELAVAASVKRSLLPDARPVSADTVAQWPSTAPSEREQSSPALRLLGARRLDRTIEVTAVSGIDATVTVELSPDGAPGSWQARGVFAATRASAAVTWTVDSPEPAGAAIRLVATLEETVVESVPAFVTDPHRCRPRTDFGKEPRLRGAYELDELIGDSEVMARFSKDLLTLLKLSAEQRASTATLRVPAGGAVEVQARKDAWTEFLDHATHSMGAGLVELAFPGALPSPVNTVEASEWAVGAVDDETELAEGETESDIELLDVELGREARRVPPEARARYRTWIHRWVMSISPSPSVALPSLPLRMTVAALFLELLAAGIWGADESWREDLADVVRSLVEDRAEIDDSPEQSHAYLGALVAVCLAVLGQDARVHGGRPADVVLTRAWEPAHDVATLTEDVVLEAVLLRSSEIGARLAGQAEVLATVELARQATADPKAEIKAGLAAAGLDLEEQHGAWVAHGTFKNPMRPAAQLATELYDGAPLTCVATNGARSVTMVRTEGAVAMLDSAIGKWRVYAMRRPSTPLTIFGQGEGVPATRQVLAARPIPPAVAALAGQADLDAVLAKYGPKGRPPAKDAAWTDWDW</sequence>
<evidence type="ECO:0000313" key="2">
    <source>
        <dbReference type="Proteomes" id="UP000198967"/>
    </source>
</evidence>
<organism evidence="1 2">
    <name type="scientific">Pseudonocardia oroxyli</name>
    <dbReference type="NCBI Taxonomy" id="366584"/>
    <lineage>
        <taxon>Bacteria</taxon>
        <taxon>Bacillati</taxon>
        <taxon>Actinomycetota</taxon>
        <taxon>Actinomycetes</taxon>
        <taxon>Pseudonocardiales</taxon>
        <taxon>Pseudonocardiaceae</taxon>
        <taxon>Pseudonocardia</taxon>
    </lineage>
</organism>
<dbReference type="OrthoDB" id="3777082at2"/>
<dbReference type="Gene3D" id="3.30.870.10">
    <property type="entry name" value="Endonuclease Chain A"/>
    <property type="match status" value="2"/>
</dbReference>